<dbReference type="Proteomes" id="UP000037035">
    <property type="component" value="Unassembled WGS sequence"/>
</dbReference>
<comment type="caution">
    <text evidence="1">The sequence shown here is derived from an EMBL/GenBank/DDBJ whole genome shotgun (WGS) entry which is preliminary data.</text>
</comment>
<dbReference type="EMBL" id="LAVV01010054">
    <property type="protein sequence ID" value="KNZ49613.1"/>
    <property type="molecule type" value="Genomic_DNA"/>
</dbReference>
<gene>
    <name evidence="1" type="ORF">VP01_48g3</name>
</gene>
<evidence type="ECO:0000313" key="1">
    <source>
        <dbReference type="EMBL" id="KNZ49613.1"/>
    </source>
</evidence>
<proteinExistence type="predicted"/>
<name>A0A0L6UM48_9BASI</name>
<protein>
    <submittedName>
        <fullName evidence="1">Uncharacterized protein</fullName>
    </submittedName>
</protein>
<dbReference type="AlphaFoldDB" id="A0A0L6UM48"/>
<dbReference type="VEuPathDB" id="FungiDB:VP01_48g3"/>
<accession>A0A0L6UM48</accession>
<keyword evidence="2" id="KW-1185">Reference proteome</keyword>
<reference evidence="1 2" key="1">
    <citation type="submission" date="2015-08" db="EMBL/GenBank/DDBJ databases">
        <title>Next Generation Sequencing and Analysis of the Genome of Puccinia sorghi L Schw, the Causal Agent of Maize Common Rust.</title>
        <authorList>
            <person name="Rochi L."/>
            <person name="Burguener G."/>
            <person name="Darino M."/>
            <person name="Turjanski A."/>
            <person name="Kreff E."/>
            <person name="Dieguez M.J."/>
            <person name="Sacco F."/>
        </authorList>
    </citation>
    <scope>NUCLEOTIDE SEQUENCE [LARGE SCALE GENOMIC DNA]</scope>
    <source>
        <strain evidence="1 2">RO10H11247</strain>
    </source>
</reference>
<organism evidence="1 2">
    <name type="scientific">Puccinia sorghi</name>
    <dbReference type="NCBI Taxonomy" id="27349"/>
    <lineage>
        <taxon>Eukaryota</taxon>
        <taxon>Fungi</taxon>
        <taxon>Dikarya</taxon>
        <taxon>Basidiomycota</taxon>
        <taxon>Pucciniomycotina</taxon>
        <taxon>Pucciniomycetes</taxon>
        <taxon>Pucciniales</taxon>
        <taxon>Pucciniaceae</taxon>
        <taxon>Puccinia</taxon>
    </lineage>
</organism>
<evidence type="ECO:0000313" key="2">
    <source>
        <dbReference type="Proteomes" id="UP000037035"/>
    </source>
</evidence>
<sequence length="789" mass="89711">MTGVIVFKLQTILSPQYCSKPIFHRTSKLNKPNKQGLLQTQALLINPKKPLKKSDTIKFSNIQLQVCLSKILKYTATSLSHENSQQYTKPVLFPYSIISLIIITMELISNTTPMSTVPISMPSSLNIITMPLVSISTLMSTISISTPIPDDPIHIPVKPHSGLSHILIRDDIIILYLVLAPVFSSRSLQCPYSLDYCFHPFHMPNSSYSNASHLRPFTLFHIFTISNTLFSLKHFPPSAHLETRVTYLTYLVYSKFHPSLCSHFSSLFSVHQVSFDSVLPLKYCNPCYFHCYFSNALSMCYTHYEHVLILFFELKHMFHTLQSIISSNPPHFPLGPIKLPGLSTSLLRSISTPGERLSSIHSSGCCSTASCESEVQNLIGLNNIPGKQAQELAGHQKINVDLSLYNLLILIKNRGSVMRNLSCPFLGLLNEGKNGVNHIRTSLGCRTRGHNNKINKNQHQRCRKMRLGWDLGRLQLACLGETGKKPDDRLNEATEFIQFSSLMSLVIWCLMRVNDQKEKYSLDSVRKIQMRESCVDELDCLQVFLEGILHLVLDYWGPLSQDRFFLDGEVAVQKFIERSPILNSKKHKIEDGRFNRSISFWDNSNKTKGVSFLVEKDLETRKDTLSIKKHTNLAQLEDEHFQREQEQGISPDVDEIKREKRSVPLIIFSQEEEDTLKLDDLIGVVKEKIHSDSGLDGEVRKYLGPGNHNEEAEIDNMMPEYSMWFYFMKPEVIKKGLGKKNPRNWLNDSHEIAVVKHGSCLTHSQAEMEVGGLIKKKKTRKTTPGESSC</sequence>